<organism evidence="1 2">
    <name type="scientific">Glossina austeni</name>
    <name type="common">Savannah tsetse fly</name>
    <dbReference type="NCBI Taxonomy" id="7395"/>
    <lineage>
        <taxon>Eukaryota</taxon>
        <taxon>Metazoa</taxon>
        <taxon>Ecdysozoa</taxon>
        <taxon>Arthropoda</taxon>
        <taxon>Hexapoda</taxon>
        <taxon>Insecta</taxon>
        <taxon>Pterygota</taxon>
        <taxon>Neoptera</taxon>
        <taxon>Endopterygota</taxon>
        <taxon>Diptera</taxon>
        <taxon>Brachycera</taxon>
        <taxon>Muscomorpha</taxon>
        <taxon>Hippoboscoidea</taxon>
        <taxon>Glossinidae</taxon>
        <taxon>Glossina</taxon>
    </lineage>
</organism>
<dbReference type="SUPFAM" id="SSF56672">
    <property type="entry name" value="DNA/RNA polymerases"/>
    <property type="match status" value="1"/>
</dbReference>
<dbReference type="VEuPathDB" id="VectorBase:GAUT044416"/>
<reference evidence="1" key="1">
    <citation type="submission" date="2020-05" db="UniProtKB">
        <authorList>
            <consortium name="EnsemblMetazoa"/>
        </authorList>
    </citation>
    <scope>IDENTIFICATION</scope>
    <source>
        <strain evidence="1">TTRI</strain>
    </source>
</reference>
<dbReference type="EnsemblMetazoa" id="GAUT044416-RA">
    <property type="protein sequence ID" value="GAUT044416-PA"/>
    <property type="gene ID" value="GAUT044416"/>
</dbReference>
<proteinExistence type="predicted"/>
<dbReference type="Proteomes" id="UP000078200">
    <property type="component" value="Unassembled WGS sequence"/>
</dbReference>
<dbReference type="AlphaFoldDB" id="A0A1A9VQI7"/>
<evidence type="ECO:0000313" key="2">
    <source>
        <dbReference type="Proteomes" id="UP000078200"/>
    </source>
</evidence>
<protein>
    <submittedName>
        <fullName evidence="1">RT_RNaseH_2 domain-containing protein</fullName>
    </submittedName>
</protein>
<name>A0A1A9VQI7_GLOAU</name>
<dbReference type="GO" id="GO:0071897">
    <property type="term" value="P:DNA biosynthetic process"/>
    <property type="evidence" value="ECO:0007669"/>
    <property type="project" value="UniProtKB-ARBA"/>
</dbReference>
<accession>A0A1A9VQI7</accession>
<dbReference type="InterPro" id="IPR043502">
    <property type="entry name" value="DNA/RNA_pol_sf"/>
</dbReference>
<evidence type="ECO:0000313" key="1">
    <source>
        <dbReference type="EnsemblMetazoa" id="GAUT044416-PA"/>
    </source>
</evidence>
<sequence length="126" mass="13872">MTEQSFASNVLLAHINNEAKLTLMVVASNIAVGSVLEQPHYGETVPITFFPKNLIGKEFNLKKFNISTIKSETLCCNKSKKSGTPEVVRNYTFGIKESVYHGCLYSSFGSALELCTFVRIFAANSP</sequence>
<keyword evidence="2" id="KW-1185">Reference proteome</keyword>